<dbReference type="SUPFAM" id="SSF53098">
    <property type="entry name" value="Ribonuclease H-like"/>
    <property type="match status" value="1"/>
</dbReference>
<keyword evidence="1" id="KW-0175">Coiled coil</keyword>
<dbReference type="Pfam" id="PF00665">
    <property type="entry name" value="rve"/>
    <property type="match status" value="1"/>
</dbReference>
<dbReference type="GO" id="GO:0015074">
    <property type="term" value="P:DNA integration"/>
    <property type="evidence" value="ECO:0007669"/>
    <property type="project" value="InterPro"/>
</dbReference>
<dbReference type="PANTHER" id="PTHR46889">
    <property type="entry name" value="TRANSPOSASE INSF FOR INSERTION SEQUENCE IS3B-RELATED"/>
    <property type="match status" value="1"/>
</dbReference>
<dbReference type="Pfam" id="PF01527">
    <property type="entry name" value="HTH_Tnp_1"/>
    <property type="match status" value="1"/>
</dbReference>
<dbReference type="GO" id="GO:0003677">
    <property type="term" value="F:DNA binding"/>
    <property type="evidence" value="ECO:0007669"/>
    <property type="project" value="InterPro"/>
</dbReference>
<dbReference type="Gene3D" id="1.10.10.60">
    <property type="entry name" value="Homeodomain-like"/>
    <property type="match status" value="1"/>
</dbReference>
<dbReference type="InterPro" id="IPR048020">
    <property type="entry name" value="Transpos_IS3"/>
</dbReference>
<dbReference type="GO" id="GO:0006313">
    <property type="term" value="P:DNA transposition"/>
    <property type="evidence" value="ECO:0007669"/>
    <property type="project" value="InterPro"/>
</dbReference>
<dbReference type="InterPro" id="IPR050900">
    <property type="entry name" value="Transposase_IS3/IS150/IS904"/>
</dbReference>
<dbReference type="PROSITE" id="PS50994">
    <property type="entry name" value="INTEGRASE"/>
    <property type="match status" value="1"/>
</dbReference>
<dbReference type="InterPro" id="IPR025948">
    <property type="entry name" value="HTH-like_dom"/>
</dbReference>
<evidence type="ECO:0000313" key="4">
    <source>
        <dbReference type="Proteomes" id="UP000284006"/>
    </source>
</evidence>
<dbReference type="GO" id="GO:0004803">
    <property type="term" value="F:transposase activity"/>
    <property type="evidence" value="ECO:0007669"/>
    <property type="project" value="InterPro"/>
</dbReference>
<evidence type="ECO:0000259" key="2">
    <source>
        <dbReference type="PROSITE" id="PS50994"/>
    </source>
</evidence>
<keyword evidence="4" id="KW-1185">Reference proteome</keyword>
<dbReference type="Pfam" id="PF13276">
    <property type="entry name" value="HTH_21"/>
    <property type="match status" value="1"/>
</dbReference>
<gene>
    <name evidence="3" type="ORF">D3872_18900</name>
</gene>
<dbReference type="Pfam" id="PF13333">
    <property type="entry name" value="rve_2"/>
    <property type="match status" value="1"/>
</dbReference>
<dbReference type="AlphaFoldDB" id="A0A418XGI7"/>
<organism evidence="3 4">
    <name type="scientific">Massilia cavernae</name>
    <dbReference type="NCBI Taxonomy" id="2320864"/>
    <lineage>
        <taxon>Bacteria</taxon>
        <taxon>Pseudomonadati</taxon>
        <taxon>Pseudomonadota</taxon>
        <taxon>Betaproteobacteria</taxon>
        <taxon>Burkholderiales</taxon>
        <taxon>Oxalobacteraceae</taxon>
        <taxon>Telluria group</taxon>
        <taxon>Massilia</taxon>
    </lineage>
</organism>
<feature type="domain" description="Integrase catalytic" evidence="2">
    <location>
        <begin position="200"/>
        <end position="362"/>
    </location>
</feature>
<dbReference type="NCBIfam" id="NF033516">
    <property type="entry name" value="transpos_IS3"/>
    <property type="match status" value="1"/>
</dbReference>
<dbReference type="InterPro" id="IPR009057">
    <property type="entry name" value="Homeodomain-like_sf"/>
</dbReference>
<dbReference type="InterPro" id="IPR001584">
    <property type="entry name" value="Integrase_cat-core"/>
</dbReference>
<dbReference type="InterPro" id="IPR036397">
    <property type="entry name" value="RNaseH_sf"/>
</dbReference>
<dbReference type="Proteomes" id="UP000284006">
    <property type="component" value="Unassembled WGS sequence"/>
</dbReference>
<accession>A0A418XGI7</accession>
<comment type="caution">
    <text evidence="3">The sequence shown here is derived from an EMBL/GenBank/DDBJ whole genome shotgun (WGS) entry which is preliminary data.</text>
</comment>
<feature type="coiled-coil region" evidence="1">
    <location>
        <begin position="44"/>
        <end position="71"/>
    </location>
</feature>
<dbReference type="Gene3D" id="3.30.420.10">
    <property type="entry name" value="Ribonuclease H-like superfamily/Ribonuclease H"/>
    <property type="match status" value="1"/>
</dbReference>
<proteinExistence type="predicted"/>
<name>A0A418XGI7_9BURK</name>
<evidence type="ECO:0000313" key="3">
    <source>
        <dbReference type="EMBL" id="RJG11583.1"/>
    </source>
</evidence>
<dbReference type="EMBL" id="QYUP01000146">
    <property type="protein sequence ID" value="RJG11583.1"/>
    <property type="molecule type" value="Genomic_DNA"/>
</dbReference>
<dbReference type="PANTHER" id="PTHR46889:SF4">
    <property type="entry name" value="TRANSPOSASE INSO FOR INSERTION SEQUENCE ELEMENT IS911B-RELATED"/>
    <property type="match status" value="1"/>
</dbReference>
<protein>
    <submittedName>
        <fullName evidence="3">IS3 family transposase</fullName>
    </submittedName>
</protein>
<sequence length="374" mass="41868">MIKEQGLSVQHVCQSMSIGPTAVRRWVEQYDSEQAGQPGIGKPLTPEQQRIRQLEQENRQLRGDVEILKKGVGLLCPRAEMSFRLIDELQTKAIPVSQSCRVLGVSRSGFYEAKRRAAAPVVCKASVHLRAAFVASHQSYGSRRMVAELSNRGIAAGRFKVRRLMRQAGLKPVWKRKFIHTTDSKHDLPIAANVLARQFNPAAPNKAYVSDITYVRTGAGWLYLAVVIDLFSRKVVGWAMAPSMPAKLVCDALHMAVQQRRPGEGLIVHSDRGSQYASAQYQAKLASHGFICSMSRKGNCWDNAVAERFFLNLKMERVWQREYANHAEAKIDIAAYIVGFYNSERLHSVLGNLSPSVYERNMAAKKPIVVSEFT</sequence>
<dbReference type="InterPro" id="IPR002514">
    <property type="entry name" value="Transposase_8"/>
</dbReference>
<evidence type="ECO:0000256" key="1">
    <source>
        <dbReference type="SAM" id="Coils"/>
    </source>
</evidence>
<dbReference type="SUPFAM" id="SSF46689">
    <property type="entry name" value="Homeodomain-like"/>
    <property type="match status" value="1"/>
</dbReference>
<dbReference type="InterPro" id="IPR012337">
    <property type="entry name" value="RNaseH-like_sf"/>
</dbReference>
<reference evidence="3 4" key="1">
    <citation type="submission" date="2018-09" db="EMBL/GenBank/DDBJ databases">
        <authorList>
            <person name="Zhu H."/>
        </authorList>
    </citation>
    <scope>NUCLEOTIDE SEQUENCE [LARGE SCALE GENOMIC DNA]</scope>
    <source>
        <strain evidence="3 4">K1S02-61</strain>
    </source>
</reference>